<keyword evidence="1" id="KW-0812">Transmembrane</keyword>
<keyword evidence="3" id="KW-1185">Reference proteome</keyword>
<name>A0AAE0ZCX4_9GAST</name>
<feature type="transmembrane region" description="Helical" evidence="1">
    <location>
        <begin position="86"/>
        <end position="108"/>
    </location>
</feature>
<dbReference type="AlphaFoldDB" id="A0AAE0ZCX4"/>
<dbReference type="Gene3D" id="1.20.140.150">
    <property type="match status" value="1"/>
</dbReference>
<sequence>MSARWLEVTRGICLLVSLIFSLSGYVTPYWQLEEISQTYGGDVEIQVGINYACITFAPENGNETVCEMLPFLYTSGFGGPPSATIFVVRSFITLNVVFMIIGVALSLWSIGCHGTRKTKVVTAVVSILSSLFGVSGLAMFAAASTTYTSPFDSLQTPEDPAQIKCATLQLSFFLSCGGCTLFTVVICVEILLNLRGRERLDSDSSTTKLYRRDEINSTFDSQRHTMSPISTQNTIHSEWTYVETCHVEIFSNMFRK</sequence>
<dbReference type="EMBL" id="JAWDGP010004170">
    <property type="protein sequence ID" value="KAK3767139.1"/>
    <property type="molecule type" value="Genomic_DNA"/>
</dbReference>
<feature type="transmembrane region" description="Helical" evidence="1">
    <location>
        <begin position="120"/>
        <end position="143"/>
    </location>
</feature>
<evidence type="ECO:0000313" key="2">
    <source>
        <dbReference type="EMBL" id="KAK3767139.1"/>
    </source>
</evidence>
<feature type="transmembrane region" description="Helical" evidence="1">
    <location>
        <begin position="12"/>
        <end position="30"/>
    </location>
</feature>
<comment type="caution">
    <text evidence="2">The sequence shown here is derived from an EMBL/GenBank/DDBJ whole genome shotgun (WGS) entry which is preliminary data.</text>
</comment>
<proteinExistence type="predicted"/>
<dbReference type="Proteomes" id="UP001283361">
    <property type="component" value="Unassembled WGS sequence"/>
</dbReference>
<reference evidence="2" key="1">
    <citation type="journal article" date="2023" name="G3 (Bethesda)">
        <title>A reference genome for the long-term kleptoplast-retaining sea slug Elysia crispata morphotype clarki.</title>
        <authorList>
            <person name="Eastman K.E."/>
            <person name="Pendleton A.L."/>
            <person name="Shaikh M.A."/>
            <person name="Suttiyut T."/>
            <person name="Ogas R."/>
            <person name="Tomko P."/>
            <person name="Gavelis G."/>
            <person name="Widhalm J.R."/>
            <person name="Wisecaver J.H."/>
        </authorList>
    </citation>
    <scope>NUCLEOTIDE SEQUENCE</scope>
    <source>
        <strain evidence="2">ECLA1</strain>
    </source>
</reference>
<keyword evidence="1" id="KW-0472">Membrane</keyword>
<organism evidence="2 3">
    <name type="scientific">Elysia crispata</name>
    <name type="common">lettuce slug</name>
    <dbReference type="NCBI Taxonomy" id="231223"/>
    <lineage>
        <taxon>Eukaryota</taxon>
        <taxon>Metazoa</taxon>
        <taxon>Spiralia</taxon>
        <taxon>Lophotrochozoa</taxon>
        <taxon>Mollusca</taxon>
        <taxon>Gastropoda</taxon>
        <taxon>Heterobranchia</taxon>
        <taxon>Euthyneura</taxon>
        <taxon>Panpulmonata</taxon>
        <taxon>Sacoglossa</taxon>
        <taxon>Placobranchoidea</taxon>
        <taxon>Plakobranchidae</taxon>
        <taxon>Elysia</taxon>
    </lineage>
</organism>
<evidence type="ECO:0000313" key="3">
    <source>
        <dbReference type="Proteomes" id="UP001283361"/>
    </source>
</evidence>
<keyword evidence="1" id="KW-1133">Transmembrane helix</keyword>
<feature type="transmembrane region" description="Helical" evidence="1">
    <location>
        <begin position="170"/>
        <end position="192"/>
    </location>
</feature>
<protein>
    <submittedName>
        <fullName evidence="2">Uncharacterized protein</fullName>
    </submittedName>
</protein>
<accession>A0AAE0ZCX4</accession>
<gene>
    <name evidence="2" type="ORF">RRG08_018011</name>
</gene>
<evidence type="ECO:0000256" key="1">
    <source>
        <dbReference type="SAM" id="Phobius"/>
    </source>
</evidence>